<dbReference type="Pfam" id="PF13333">
    <property type="entry name" value="rve_2"/>
    <property type="match status" value="1"/>
</dbReference>
<sequence length="376" mass="43891">MSKSNFSEEFKRDAVRQITERGYPVAEVSQRLGVSPHSLYEWKKKFSSTSGNQGSDQADEIRQLKKELARVTEERDILKKATAYFGQGCKVKYAFVAKHRELFSVRTMCRLLRIHPSGFYAWLRAPLSKRACEDRRQIDLLRTAWQESGKVYGYRKLHDDLLDHGETCCPNRVARLTRLAGIKAQIGYKRRPGIYGGRPSIVINNTLDRQFDVAAPDKAWVTDITYIRTSEGFAYLAVVIDLYSRRVIGWSMQSRQTTDVVLQALLMAVWRRKPKEKVLVHSDQGSQFTSMDWASFLKHHNLVHLMSRRGNCHDNAVAESFFNLLKRERIRRKVYRSRDEARQDVFDYIEMFYNPKRKHVRNGMLSPVEFEKQQKT</sequence>
<dbReference type="Pfam" id="PF00665">
    <property type="entry name" value="rve"/>
    <property type="match status" value="1"/>
</dbReference>
<dbReference type="InterPro" id="IPR050900">
    <property type="entry name" value="Transposase_IS3/IS150/IS904"/>
</dbReference>
<proteinExistence type="predicted"/>
<feature type="coiled-coil region" evidence="1">
    <location>
        <begin position="54"/>
        <end position="81"/>
    </location>
</feature>
<organism evidence="3 4">
    <name type="scientific">Agrobacterium rosae</name>
    <dbReference type="NCBI Taxonomy" id="1972867"/>
    <lineage>
        <taxon>Bacteria</taxon>
        <taxon>Pseudomonadati</taxon>
        <taxon>Pseudomonadota</taxon>
        <taxon>Alphaproteobacteria</taxon>
        <taxon>Hyphomicrobiales</taxon>
        <taxon>Rhizobiaceae</taxon>
        <taxon>Rhizobium/Agrobacterium group</taxon>
        <taxon>Agrobacterium</taxon>
    </lineage>
</organism>
<dbReference type="PROSITE" id="PS50994">
    <property type="entry name" value="INTEGRASE"/>
    <property type="match status" value="1"/>
</dbReference>
<evidence type="ECO:0000256" key="1">
    <source>
        <dbReference type="SAM" id="Coils"/>
    </source>
</evidence>
<dbReference type="Gene3D" id="1.10.10.60">
    <property type="entry name" value="Homeodomain-like"/>
    <property type="match status" value="1"/>
</dbReference>
<dbReference type="InterPro" id="IPR048020">
    <property type="entry name" value="Transpos_IS3"/>
</dbReference>
<dbReference type="InterPro" id="IPR001584">
    <property type="entry name" value="Integrase_cat-core"/>
</dbReference>
<dbReference type="SUPFAM" id="SSF46689">
    <property type="entry name" value="Homeodomain-like"/>
    <property type="match status" value="1"/>
</dbReference>
<dbReference type="InterPro" id="IPR002514">
    <property type="entry name" value="Transposase_8"/>
</dbReference>
<dbReference type="Proteomes" id="UP001277561">
    <property type="component" value="Unassembled WGS sequence"/>
</dbReference>
<evidence type="ECO:0000313" key="3">
    <source>
        <dbReference type="EMBL" id="MDX8332731.1"/>
    </source>
</evidence>
<keyword evidence="4" id="KW-1185">Reference proteome</keyword>
<feature type="domain" description="Integrase catalytic" evidence="2">
    <location>
        <begin position="212"/>
        <end position="375"/>
    </location>
</feature>
<dbReference type="Gene3D" id="3.30.420.10">
    <property type="entry name" value="Ribonuclease H-like superfamily/Ribonuclease H"/>
    <property type="match status" value="1"/>
</dbReference>
<dbReference type="SUPFAM" id="SSF53098">
    <property type="entry name" value="Ribonuclease H-like"/>
    <property type="match status" value="1"/>
</dbReference>
<dbReference type="InterPro" id="IPR025948">
    <property type="entry name" value="HTH-like_dom"/>
</dbReference>
<dbReference type="NCBIfam" id="NF033516">
    <property type="entry name" value="transpos_IS3"/>
    <property type="match status" value="1"/>
</dbReference>
<reference evidence="3" key="1">
    <citation type="journal article" date="2023" name="Phytobiomes J">
        <title>Deciphering the key players within the bacterial microbiota associated with aerial crown gall tumors on rhododendron: Insights into the gallobiome.</title>
        <authorList>
            <person name="Kuzmanovic N."/>
            <person name="Nesme J."/>
            <person name="Wolf J."/>
            <person name="Neumann-Schaal M."/>
            <person name="Petersen J."/>
            <person name="Fernandez-Gnecco G."/>
            <person name="Sproeer C."/>
            <person name="Bunk B."/>
            <person name="Overmann J."/>
            <person name="Sorensen S.J."/>
            <person name="Idczak E."/>
            <person name="Smalla K."/>
        </authorList>
    </citation>
    <scope>NUCLEOTIDE SEQUENCE [LARGE SCALE GENOMIC DNA]</scope>
    <source>
        <strain evidence="3">Rho-14.1</strain>
    </source>
</reference>
<evidence type="ECO:0000313" key="4">
    <source>
        <dbReference type="Proteomes" id="UP001277561"/>
    </source>
</evidence>
<dbReference type="InterPro" id="IPR009057">
    <property type="entry name" value="Homeodomain-like_sf"/>
</dbReference>
<dbReference type="EMBL" id="JAVRAD010000022">
    <property type="protein sequence ID" value="MDX8332731.1"/>
    <property type="molecule type" value="Genomic_DNA"/>
</dbReference>
<name>A0ABU4W725_9HYPH</name>
<gene>
    <name evidence="3" type="ORF">RMS29_26365</name>
</gene>
<dbReference type="Pfam" id="PF01527">
    <property type="entry name" value="HTH_Tnp_1"/>
    <property type="match status" value="1"/>
</dbReference>
<dbReference type="PANTHER" id="PTHR46889">
    <property type="entry name" value="TRANSPOSASE INSF FOR INSERTION SEQUENCE IS3B-RELATED"/>
    <property type="match status" value="1"/>
</dbReference>
<evidence type="ECO:0000259" key="2">
    <source>
        <dbReference type="PROSITE" id="PS50994"/>
    </source>
</evidence>
<accession>A0ABU4W725</accession>
<comment type="caution">
    <text evidence="3">The sequence shown here is derived from an EMBL/GenBank/DDBJ whole genome shotgun (WGS) entry which is preliminary data.</text>
</comment>
<keyword evidence="1" id="KW-0175">Coiled coil</keyword>
<dbReference type="InterPro" id="IPR012337">
    <property type="entry name" value="RNaseH-like_sf"/>
</dbReference>
<dbReference type="PANTHER" id="PTHR46889:SF4">
    <property type="entry name" value="TRANSPOSASE INSO FOR INSERTION SEQUENCE ELEMENT IS911B-RELATED"/>
    <property type="match status" value="1"/>
</dbReference>
<dbReference type="Pfam" id="PF13276">
    <property type="entry name" value="HTH_21"/>
    <property type="match status" value="1"/>
</dbReference>
<dbReference type="InterPro" id="IPR036397">
    <property type="entry name" value="RNaseH_sf"/>
</dbReference>
<protein>
    <submittedName>
        <fullName evidence="3">IS3 family transposase</fullName>
    </submittedName>
</protein>